<dbReference type="Gene3D" id="3.90.190.20">
    <property type="entry name" value="Mur ligase, C-terminal domain"/>
    <property type="match status" value="1"/>
</dbReference>
<dbReference type="PANTHER" id="PTHR43692:SF1">
    <property type="entry name" value="UDP-N-ACETYLMURAMOYLALANINE--D-GLUTAMATE LIGASE"/>
    <property type="match status" value="1"/>
</dbReference>
<reference evidence="9" key="1">
    <citation type="submission" date="2018-05" db="EMBL/GenBank/DDBJ databases">
        <authorList>
            <person name="Lanie J.A."/>
            <person name="Ng W.-L."/>
            <person name="Kazmierczak K.M."/>
            <person name="Andrzejewski T.M."/>
            <person name="Davidsen T.M."/>
            <person name="Wayne K.J."/>
            <person name="Tettelin H."/>
            <person name="Glass J.I."/>
            <person name="Rusch D."/>
            <person name="Podicherti R."/>
            <person name="Tsui H.-C.T."/>
            <person name="Winkler M.E."/>
        </authorList>
    </citation>
    <scope>NUCLEOTIDE SEQUENCE</scope>
</reference>
<evidence type="ECO:0000256" key="6">
    <source>
        <dbReference type="ARBA" id="ARBA00022840"/>
    </source>
</evidence>
<dbReference type="Gene3D" id="3.40.50.720">
    <property type="entry name" value="NAD(P)-binding Rossmann-like Domain"/>
    <property type="match status" value="1"/>
</dbReference>
<dbReference type="SUPFAM" id="SSF53623">
    <property type="entry name" value="MurD-like peptide ligases, catalytic domain"/>
    <property type="match status" value="1"/>
</dbReference>
<evidence type="ECO:0000256" key="5">
    <source>
        <dbReference type="ARBA" id="ARBA00022741"/>
    </source>
</evidence>
<dbReference type="GO" id="GO:0008764">
    <property type="term" value="F:UDP-N-acetylmuramoylalanine-D-glutamate ligase activity"/>
    <property type="evidence" value="ECO:0007669"/>
    <property type="project" value="UniProtKB-EC"/>
</dbReference>
<dbReference type="InterPro" id="IPR004101">
    <property type="entry name" value="Mur_ligase_C"/>
</dbReference>
<evidence type="ECO:0000313" key="9">
    <source>
        <dbReference type="EMBL" id="SUZ54164.1"/>
    </source>
</evidence>
<dbReference type="GO" id="GO:0005737">
    <property type="term" value="C:cytoplasm"/>
    <property type="evidence" value="ECO:0007669"/>
    <property type="project" value="UniProtKB-SubCell"/>
</dbReference>
<dbReference type="HAMAP" id="MF_00639">
    <property type="entry name" value="MurD"/>
    <property type="match status" value="1"/>
</dbReference>
<comment type="subcellular location">
    <subcellularLocation>
        <location evidence="1">Cytoplasm</location>
    </subcellularLocation>
</comment>
<evidence type="ECO:0000259" key="8">
    <source>
        <dbReference type="Pfam" id="PF08245"/>
    </source>
</evidence>
<dbReference type="InterPro" id="IPR036565">
    <property type="entry name" value="Mur-like_cat_sf"/>
</dbReference>
<dbReference type="EMBL" id="UINC01000372">
    <property type="protein sequence ID" value="SUZ54164.1"/>
    <property type="molecule type" value="Genomic_DNA"/>
</dbReference>
<dbReference type="Pfam" id="PF21799">
    <property type="entry name" value="MurD-like_N"/>
    <property type="match status" value="1"/>
</dbReference>
<evidence type="ECO:0000256" key="3">
    <source>
        <dbReference type="ARBA" id="ARBA00022490"/>
    </source>
</evidence>
<dbReference type="Gene3D" id="3.40.1190.10">
    <property type="entry name" value="Mur-like, catalytic domain"/>
    <property type="match status" value="1"/>
</dbReference>
<dbReference type="NCBIfam" id="TIGR01087">
    <property type="entry name" value="murD"/>
    <property type="match status" value="1"/>
</dbReference>
<dbReference type="GO" id="GO:0051301">
    <property type="term" value="P:cell division"/>
    <property type="evidence" value="ECO:0007669"/>
    <property type="project" value="InterPro"/>
</dbReference>
<evidence type="ECO:0000256" key="4">
    <source>
        <dbReference type="ARBA" id="ARBA00022598"/>
    </source>
</evidence>
<proteinExistence type="inferred from homology"/>
<dbReference type="SUPFAM" id="SSF51984">
    <property type="entry name" value="MurCD N-terminal domain"/>
    <property type="match status" value="1"/>
</dbReference>
<evidence type="ECO:0000256" key="1">
    <source>
        <dbReference type="ARBA" id="ARBA00004496"/>
    </source>
</evidence>
<accession>A0A381NJ61</accession>
<dbReference type="InterPro" id="IPR013221">
    <property type="entry name" value="Mur_ligase_cen"/>
</dbReference>
<dbReference type="SUPFAM" id="SSF53244">
    <property type="entry name" value="MurD-like peptide ligases, peptide-binding domain"/>
    <property type="match status" value="1"/>
</dbReference>
<feature type="domain" description="Mur ligase central" evidence="8">
    <location>
        <begin position="105"/>
        <end position="200"/>
    </location>
</feature>
<dbReference type="InterPro" id="IPR036615">
    <property type="entry name" value="Mur_ligase_C_dom_sf"/>
</dbReference>
<evidence type="ECO:0000259" key="7">
    <source>
        <dbReference type="Pfam" id="PF02875"/>
    </source>
</evidence>
<dbReference type="UniPathway" id="UPA00219"/>
<organism evidence="9">
    <name type="scientific">marine metagenome</name>
    <dbReference type="NCBI Taxonomy" id="408172"/>
    <lineage>
        <taxon>unclassified sequences</taxon>
        <taxon>metagenomes</taxon>
        <taxon>ecological metagenomes</taxon>
    </lineage>
</organism>
<keyword evidence="6" id="KW-0067">ATP-binding</keyword>
<dbReference type="GO" id="GO:0009252">
    <property type="term" value="P:peptidoglycan biosynthetic process"/>
    <property type="evidence" value="ECO:0007669"/>
    <property type="project" value="UniProtKB-UniPathway"/>
</dbReference>
<keyword evidence="3" id="KW-0963">Cytoplasm</keyword>
<dbReference type="Pfam" id="PF08245">
    <property type="entry name" value="Mur_ligase_M"/>
    <property type="match status" value="1"/>
</dbReference>
<dbReference type="PANTHER" id="PTHR43692">
    <property type="entry name" value="UDP-N-ACETYLMURAMOYLALANINE--D-GLUTAMATE LIGASE"/>
    <property type="match status" value="1"/>
</dbReference>
<dbReference type="Pfam" id="PF02875">
    <property type="entry name" value="Mur_ligase_C"/>
    <property type="match status" value="1"/>
</dbReference>
<keyword evidence="4" id="KW-0436">Ligase</keyword>
<dbReference type="GO" id="GO:0005524">
    <property type="term" value="F:ATP binding"/>
    <property type="evidence" value="ECO:0007669"/>
    <property type="project" value="UniProtKB-KW"/>
</dbReference>
<dbReference type="AlphaFoldDB" id="A0A381NJ61"/>
<gene>
    <name evidence="9" type="ORF">METZ01_LOCUS7018</name>
</gene>
<comment type="pathway">
    <text evidence="2">Cell wall biogenesis; peptidoglycan biosynthesis.</text>
</comment>
<sequence length="437" mass="48694">MHLILGFGATGASYLRYLNKKNISALIMDSRDRPSGLLEFDSLNNDNFLLGKFDVGVLDQVNTILVSPGIDYGNEILVAARKEGIKILTDIEIFTKESKSKKIFITGTNGKTTVVSMIGHVLNNIYETEEVVCSGNIGTPVLDTLNKKQDVSIVELSSFHLEHIKNLKSDIGVLLNVEQDHLDRHHSFGSYKKVKEKVLFGCSVGLTVKEILLSIGSIGEQIFSFEDLTKPFEKEIYNLFKNKWPHHEILNIQAVLSVVLVFEALKNKKASSEVLVEQPDLINRCVEALITFKRLKHRFEVLGARNGLTYINDSKSTNISSLLTAIKSAEKSYGSNKVVLICGGDSKDQDFSKINKKDLDSTKKILIYGRDKEKILKEIGEKADCSLVADLEDAISQSDSFCHEGDVVLLSPSCASTDMFLDYRERGDKFRELTGFS</sequence>
<evidence type="ECO:0000256" key="2">
    <source>
        <dbReference type="ARBA" id="ARBA00004752"/>
    </source>
</evidence>
<dbReference type="InterPro" id="IPR005762">
    <property type="entry name" value="MurD"/>
</dbReference>
<name>A0A381NJ61_9ZZZZ</name>
<protein>
    <submittedName>
        <fullName evidence="9">Uncharacterized protein</fullName>
    </submittedName>
</protein>
<dbReference type="GO" id="GO:0008360">
    <property type="term" value="P:regulation of cell shape"/>
    <property type="evidence" value="ECO:0007669"/>
    <property type="project" value="InterPro"/>
</dbReference>
<feature type="domain" description="Mur ligase C-terminal" evidence="7">
    <location>
        <begin position="297"/>
        <end position="414"/>
    </location>
</feature>
<keyword evidence="5" id="KW-0547">Nucleotide-binding</keyword>